<reference evidence="2 3" key="1">
    <citation type="submission" date="2024-09" db="EMBL/GenBank/DDBJ databases">
        <title>Chromosome-scale assembly of Riccia sorocarpa.</title>
        <authorList>
            <person name="Paukszto L."/>
        </authorList>
    </citation>
    <scope>NUCLEOTIDE SEQUENCE [LARGE SCALE GENOMIC DNA]</scope>
    <source>
        <strain evidence="2">LP-2024</strain>
        <tissue evidence="2">Aerial parts of the thallus</tissue>
    </source>
</reference>
<keyword evidence="3" id="KW-1185">Reference proteome</keyword>
<organism evidence="2 3">
    <name type="scientific">Riccia sorocarpa</name>
    <dbReference type="NCBI Taxonomy" id="122646"/>
    <lineage>
        <taxon>Eukaryota</taxon>
        <taxon>Viridiplantae</taxon>
        <taxon>Streptophyta</taxon>
        <taxon>Embryophyta</taxon>
        <taxon>Marchantiophyta</taxon>
        <taxon>Marchantiopsida</taxon>
        <taxon>Marchantiidae</taxon>
        <taxon>Marchantiales</taxon>
        <taxon>Ricciaceae</taxon>
        <taxon>Riccia</taxon>
    </lineage>
</organism>
<dbReference type="EMBL" id="JBJQOH010000006">
    <property type="protein sequence ID" value="KAL3683996.1"/>
    <property type="molecule type" value="Genomic_DNA"/>
</dbReference>
<dbReference type="InterPro" id="IPR013783">
    <property type="entry name" value="Ig-like_fold"/>
</dbReference>
<dbReference type="Pfam" id="PF09118">
    <property type="entry name" value="GO-like_E_set"/>
    <property type="match status" value="1"/>
</dbReference>
<dbReference type="InterPro" id="IPR015202">
    <property type="entry name" value="GO-like_E_set"/>
</dbReference>
<dbReference type="InterPro" id="IPR014756">
    <property type="entry name" value="Ig_E-set"/>
</dbReference>
<dbReference type="Proteomes" id="UP001633002">
    <property type="component" value="Unassembled WGS sequence"/>
</dbReference>
<comment type="caution">
    <text evidence="2">The sequence shown here is derived from an EMBL/GenBank/DDBJ whole genome shotgun (WGS) entry which is preliminary data.</text>
</comment>
<evidence type="ECO:0000313" key="2">
    <source>
        <dbReference type="EMBL" id="KAL3683996.1"/>
    </source>
</evidence>
<sequence>MRDGVTPKCQLLMIVLKLIFRTQLQTGPKKPYLLPFETGSQGWGNADNPALSPVEYDPYAAAGSRFTTMNPTTIPRIYHSTANLLPDGGALGQNVNILMNSPPYMTHSYSQGQRQLSLAVTAPMASVDGTTYTMTATSPPRAECAPPGWYMLFALNSGIPSSAVWMHIG</sequence>
<evidence type="ECO:0000259" key="1">
    <source>
        <dbReference type="Pfam" id="PF09118"/>
    </source>
</evidence>
<accession>A0ABD3H1S4</accession>
<name>A0ABD3H1S4_9MARC</name>
<dbReference type="PANTHER" id="PTHR32208:SF99">
    <property type="entry name" value="GLYOXAL OR GALACTOSE OXIDASE"/>
    <property type="match status" value="1"/>
</dbReference>
<proteinExistence type="predicted"/>
<feature type="domain" description="Galactose oxidase-like Early set" evidence="1">
    <location>
        <begin position="90"/>
        <end position="168"/>
    </location>
</feature>
<gene>
    <name evidence="2" type="ORF">R1sor_002018</name>
</gene>
<dbReference type="CDD" id="cd02851">
    <property type="entry name" value="E_set_GO_C"/>
    <property type="match status" value="1"/>
</dbReference>
<dbReference type="PANTHER" id="PTHR32208">
    <property type="entry name" value="SECRETED PROTEIN-RELATED"/>
    <property type="match status" value="1"/>
</dbReference>
<dbReference type="Gene3D" id="2.60.40.10">
    <property type="entry name" value="Immunoglobulins"/>
    <property type="match status" value="1"/>
</dbReference>
<dbReference type="SUPFAM" id="SSF81296">
    <property type="entry name" value="E set domains"/>
    <property type="match status" value="1"/>
</dbReference>
<dbReference type="AlphaFoldDB" id="A0ABD3H1S4"/>
<evidence type="ECO:0000313" key="3">
    <source>
        <dbReference type="Proteomes" id="UP001633002"/>
    </source>
</evidence>
<protein>
    <recommendedName>
        <fullName evidence="1">Galactose oxidase-like Early set domain-containing protein</fullName>
    </recommendedName>
</protein>